<dbReference type="AlphaFoldDB" id="A0AAD6TDQ9"/>
<dbReference type="InterPro" id="IPR008978">
    <property type="entry name" value="HSP20-like_chaperone"/>
</dbReference>
<name>A0AAD6TDQ9_9AGAR</name>
<keyword evidence="5" id="KW-0539">Nucleus</keyword>
<evidence type="ECO:0000256" key="4">
    <source>
        <dbReference type="ARBA" id="ARBA00022490"/>
    </source>
</evidence>
<evidence type="ECO:0000256" key="3">
    <source>
        <dbReference type="ARBA" id="ARBA00018915"/>
    </source>
</evidence>
<dbReference type="InterPro" id="IPR037895">
    <property type="entry name" value="NUDCD1"/>
</dbReference>
<dbReference type="PROSITE" id="PS51203">
    <property type="entry name" value="CS"/>
    <property type="match status" value="1"/>
</dbReference>
<organism evidence="8 9">
    <name type="scientific">Mycena alexandri</name>
    <dbReference type="NCBI Taxonomy" id="1745969"/>
    <lineage>
        <taxon>Eukaryota</taxon>
        <taxon>Fungi</taxon>
        <taxon>Dikarya</taxon>
        <taxon>Basidiomycota</taxon>
        <taxon>Agaricomycotina</taxon>
        <taxon>Agaricomycetes</taxon>
        <taxon>Agaricomycetidae</taxon>
        <taxon>Agaricales</taxon>
        <taxon>Marasmiineae</taxon>
        <taxon>Mycenaceae</taxon>
        <taxon>Mycena</taxon>
    </lineage>
</organism>
<gene>
    <name evidence="8" type="ORF">C8F04DRAFT_1071615</name>
</gene>
<evidence type="ECO:0000256" key="5">
    <source>
        <dbReference type="ARBA" id="ARBA00023242"/>
    </source>
</evidence>
<feature type="domain" description="CS" evidence="7">
    <location>
        <begin position="290"/>
        <end position="391"/>
    </location>
</feature>
<dbReference type="GO" id="GO:0005737">
    <property type="term" value="C:cytoplasm"/>
    <property type="evidence" value="ECO:0007669"/>
    <property type="project" value="UniProtKB-SubCell"/>
</dbReference>
<dbReference type="Proteomes" id="UP001218188">
    <property type="component" value="Unassembled WGS sequence"/>
</dbReference>
<comment type="subcellular location">
    <subcellularLocation>
        <location evidence="2">Cytoplasm</location>
    </subcellularLocation>
    <subcellularLocation>
        <location evidence="1">Nucleus</location>
    </subcellularLocation>
</comment>
<proteinExistence type="predicted"/>
<dbReference type="GO" id="GO:0005634">
    <property type="term" value="C:nucleus"/>
    <property type="evidence" value="ECO:0007669"/>
    <property type="project" value="UniProtKB-SubCell"/>
</dbReference>
<dbReference type="EMBL" id="JARJCM010000008">
    <property type="protein sequence ID" value="KAJ7044098.1"/>
    <property type="molecule type" value="Genomic_DNA"/>
</dbReference>
<evidence type="ECO:0000313" key="8">
    <source>
        <dbReference type="EMBL" id="KAJ7044098.1"/>
    </source>
</evidence>
<feature type="region of interest" description="Disordered" evidence="6">
    <location>
        <begin position="389"/>
        <end position="408"/>
    </location>
</feature>
<accession>A0AAD6TDQ9</accession>
<reference evidence="8" key="1">
    <citation type="submission" date="2023-03" db="EMBL/GenBank/DDBJ databases">
        <title>Massive genome expansion in bonnet fungi (Mycena s.s.) driven by repeated elements and novel gene families across ecological guilds.</title>
        <authorList>
            <consortium name="Lawrence Berkeley National Laboratory"/>
            <person name="Harder C.B."/>
            <person name="Miyauchi S."/>
            <person name="Viragh M."/>
            <person name="Kuo A."/>
            <person name="Thoen E."/>
            <person name="Andreopoulos B."/>
            <person name="Lu D."/>
            <person name="Skrede I."/>
            <person name="Drula E."/>
            <person name="Henrissat B."/>
            <person name="Morin E."/>
            <person name="Kohler A."/>
            <person name="Barry K."/>
            <person name="LaButti K."/>
            <person name="Morin E."/>
            <person name="Salamov A."/>
            <person name="Lipzen A."/>
            <person name="Mereny Z."/>
            <person name="Hegedus B."/>
            <person name="Baldrian P."/>
            <person name="Stursova M."/>
            <person name="Weitz H."/>
            <person name="Taylor A."/>
            <person name="Grigoriev I.V."/>
            <person name="Nagy L.G."/>
            <person name="Martin F."/>
            <person name="Kauserud H."/>
        </authorList>
    </citation>
    <scope>NUCLEOTIDE SEQUENCE</scope>
    <source>
        <strain evidence="8">CBHHK200</strain>
    </source>
</reference>
<evidence type="ECO:0000256" key="2">
    <source>
        <dbReference type="ARBA" id="ARBA00004496"/>
    </source>
</evidence>
<comment type="caution">
    <text evidence="8">The sequence shown here is derived from an EMBL/GenBank/DDBJ whole genome shotgun (WGS) entry which is preliminary data.</text>
</comment>
<sequence>MFTTQRNLLNPKFEGYKLDAIEQDDVVARHNLQYTATQATVSTNSLLSFQEVQSRITHNHISVAPQGSRAVYIDAQYRVVMVQLDQETPIPSFRAVYELSQPIQSQNGAPHREYPSAAFLSSSELFVSDGAGLVYILRDSGSDSFQLLGMCQLPQSTPFRLHCAVRVSSSEAVVLLSSRKYAPGNAVPTTTRRAQQRVDFDIWAVKFPLPLAVSSHEGIQTLDIVWQRRGHAVPSYIGYDDSRRVFLLLGDTSYSPVEAPLASPYTPSADEIAPIPRPNENLDAAAPDSLKPPPFSWTQTSDSVTVVFPLPSSTPSTSIKVTFSNQSLTLHVKDDIAPDIPLPHYSSRRLWGGISTSSSMWTWDHEGERHVGLLTLHLDKQHEGTRWPHVFASSGTSPEDPEVPETLDPSELYNIRESLEKYTAALHSGEDASGLGLGSDLPSLAKGEMDDEIDLSIGRDAQMTWVGEDGSVPPWASQSSDLPGRLLSTELPGSGSGSTSLVVKNGLDGTVFSLEPASIPEQPPKWIHTSTFSALSFVLASKTDTRFTYHLPSKAVFAFDSGMRERAGNVYIYRAAPPSELWAKQAVLTVGQEGSLLGVGAVETKRGAVLLCLTEKQLVLISNE</sequence>
<evidence type="ECO:0000256" key="1">
    <source>
        <dbReference type="ARBA" id="ARBA00004123"/>
    </source>
</evidence>
<dbReference type="InterPro" id="IPR007052">
    <property type="entry name" value="CS_dom"/>
</dbReference>
<evidence type="ECO:0000259" key="7">
    <source>
        <dbReference type="PROSITE" id="PS51203"/>
    </source>
</evidence>
<dbReference type="PANTHER" id="PTHR21664">
    <property type="entry name" value="CHRONIC MYELOGENOUS LEUKEMIA TUMOR ANTIGEN 66"/>
    <property type="match status" value="1"/>
</dbReference>
<keyword evidence="9" id="KW-1185">Reference proteome</keyword>
<evidence type="ECO:0000256" key="6">
    <source>
        <dbReference type="SAM" id="MobiDB-lite"/>
    </source>
</evidence>
<dbReference type="CDD" id="cd06467">
    <property type="entry name" value="p23_NUDC_like"/>
    <property type="match status" value="1"/>
</dbReference>
<dbReference type="PANTHER" id="PTHR21664:SF1">
    <property type="entry name" value="NUDC DOMAIN-CONTAINING PROTEIN 1"/>
    <property type="match status" value="1"/>
</dbReference>
<dbReference type="Gene3D" id="2.60.40.790">
    <property type="match status" value="1"/>
</dbReference>
<dbReference type="SUPFAM" id="SSF49764">
    <property type="entry name" value="HSP20-like chaperones"/>
    <property type="match status" value="1"/>
</dbReference>
<protein>
    <recommendedName>
        <fullName evidence="3">NudC domain-containing protein 1</fullName>
    </recommendedName>
</protein>
<evidence type="ECO:0000313" key="9">
    <source>
        <dbReference type="Proteomes" id="UP001218188"/>
    </source>
</evidence>
<dbReference type="Pfam" id="PF04969">
    <property type="entry name" value="CS"/>
    <property type="match status" value="1"/>
</dbReference>
<keyword evidence="4" id="KW-0963">Cytoplasm</keyword>